<protein>
    <recommendedName>
        <fullName evidence="4">Holin</fullName>
    </recommendedName>
</protein>
<dbReference type="EMBL" id="LR134300">
    <property type="protein sequence ID" value="VEE45746.1"/>
    <property type="molecule type" value="Genomic_DNA"/>
</dbReference>
<dbReference type="Proteomes" id="UP000278078">
    <property type="component" value="Chromosome"/>
</dbReference>
<accession>A0A448BKC4</accession>
<sequence>MTWAFLHLEYVNMAEPSGAVAVAGLVGIGASALIPGIDANAVIGAFAGAIFFVVYAKDISAWARLGYFAASWIVGYYVAGEVIGREWARTSGLVAFGGALFCVAVGTSLLEWVQGGKTPGWLRFIADRFGGRNG</sequence>
<gene>
    <name evidence="2" type="ORF">NCTC10783_01606</name>
</gene>
<evidence type="ECO:0008006" key="4">
    <source>
        <dbReference type="Google" id="ProtNLM"/>
    </source>
</evidence>
<reference evidence="2 3" key="1">
    <citation type="submission" date="2018-12" db="EMBL/GenBank/DDBJ databases">
        <authorList>
            <consortium name="Pathogen Informatics"/>
        </authorList>
    </citation>
    <scope>NUCLEOTIDE SEQUENCE [LARGE SCALE GENOMIC DNA]</scope>
    <source>
        <strain evidence="2 3">NCTC10783</strain>
    </source>
</reference>
<keyword evidence="1" id="KW-1133">Transmembrane helix</keyword>
<dbReference type="InterPro" id="IPR032637">
    <property type="entry name" value="Phage_holin-like"/>
</dbReference>
<feature type="transmembrane region" description="Helical" evidence="1">
    <location>
        <begin position="20"/>
        <end position="53"/>
    </location>
</feature>
<keyword evidence="1" id="KW-0812">Transmembrane</keyword>
<organism evidence="2 3">
    <name type="scientific">Pseudomonas fluorescens</name>
    <dbReference type="NCBI Taxonomy" id="294"/>
    <lineage>
        <taxon>Bacteria</taxon>
        <taxon>Pseudomonadati</taxon>
        <taxon>Pseudomonadota</taxon>
        <taxon>Gammaproteobacteria</taxon>
        <taxon>Pseudomonadales</taxon>
        <taxon>Pseudomonadaceae</taxon>
        <taxon>Pseudomonas</taxon>
    </lineage>
</organism>
<keyword evidence="1" id="KW-0472">Membrane</keyword>
<proteinExistence type="predicted"/>
<feature type="transmembrane region" description="Helical" evidence="1">
    <location>
        <begin position="65"/>
        <end position="84"/>
    </location>
</feature>
<evidence type="ECO:0000313" key="3">
    <source>
        <dbReference type="Proteomes" id="UP000278078"/>
    </source>
</evidence>
<evidence type="ECO:0000256" key="1">
    <source>
        <dbReference type="SAM" id="Phobius"/>
    </source>
</evidence>
<dbReference type="Pfam" id="PF16931">
    <property type="entry name" value="Phage_holin_8"/>
    <property type="match status" value="1"/>
</dbReference>
<dbReference type="AlphaFoldDB" id="A0A448BKC4"/>
<name>A0A448BKC4_PSEFL</name>
<feature type="transmembrane region" description="Helical" evidence="1">
    <location>
        <begin position="90"/>
        <end position="113"/>
    </location>
</feature>
<evidence type="ECO:0000313" key="2">
    <source>
        <dbReference type="EMBL" id="VEE45746.1"/>
    </source>
</evidence>